<comment type="caution">
    <text evidence="8">The sequence shown here is derived from an EMBL/GenBank/DDBJ whole genome shotgun (WGS) entry which is preliminary data.</text>
</comment>
<dbReference type="InterPro" id="IPR036388">
    <property type="entry name" value="WH-like_DNA-bd_sf"/>
</dbReference>
<dbReference type="EMBL" id="JBHTHZ010000014">
    <property type="protein sequence ID" value="MFD0795502.1"/>
    <property type="molecule type" value="Genomic_DNA"/>
</dbReference>
<evidence type="ECO:0000313" key="9">
    <source>
        <dbReference type="Proteomes" id="UP001597010"/>
    </source>
</evidence>
<dbReference type="Pfam" id="PF04542">
    <property type="entry name" value="Sigma70_r2"/>
    <property type="match status" value="1"/>
</dbReference>
<reference evidence="9" key="1">
    <citation type="journal article" date="2019" name="Int. J. Syst. Evol. Microbiol.">
        <title>The Global Catalogue of Microorganisms (GCM) 10K type strain sequencing project: providing services to taxonomists for standard genome sequencing and annotation.</title>
        <authorList>
            <consortium name="The Broad Institute Genomics Platform"/>
            <consortium name="The Broad Institute Genome Sequencing Center for Infectious Disease"/>
            <person name="Wu L."/>
            <person name="Ma J."/>
        </authorList>
    </citation>
    <scope>NUCLEOTIDE SEQUENCE [LARGE SCALE GENOMIC DNA]</scope>
    <source>
        <strain evidence="9">CCUG 61484</strain>
    </source>
</reference>
<dbReference type="SUPFAM" id="SSF88946">
    <property type="entry name" value="Sigma2 domain of RNA polymerase sigma factors"/>
    <property type="match status" value="1"/>
</dbReference>
<feature type="domain" description="RNA polymerase sigma factor 70 region 4 type 2" evidence="7">
    <location>
        <begin position="125"/>
        <end position="167"/>
    </location>
</feature>
<name>A0ABW3AWQ8_9SPHI</name>
<dbReference type="Gene3D" id="1.10.10.10">
    <property type="entry name" value="Winged helix-like DNA-binding domain superfamily/Winged helix DNA-binding domain"/>
    <property type="match status" value="1"/>
</dbReference>
<evidence type="ECO:0000256" key="1">
    <source>
        <dbReference type="ARBA" id="ARBA00010641"/>
    </source>
</evidence>
<evidence type="ECO:0000256" key="5">
    <source>
        <dbReference type="ARBA" id="ARBA00023163"/>
    </source>
</evidence>
<proteinExistence type="inferred from homology"/>
<evidence type="ECO:0000259" key="7">
    <source>
        <dbReference type="Pfam" id="PF08281"/>
    </source>
</evidence>
<dbReference type="InterPro" id="IPR014284">
    <property type="entry name" value="RNA_pol_sigma-70_dom"/>
</dbReference>
<dbReference type="Gene3D" id="1.10.1740.10">
    <property type="match status" value="1"/>
</dbReference>
<dbReference type="NCBIfam" id="TIGR02937">
    <property type="entry name" value="sigma70-ECF"/>
    <property type="match status" value="1"/>
</dbReference>
<dbReference type="Pfam" id="PF08281">
    <property type="entry name" value="Sigma70_r4_2"/>
    <property type="match status" value="1"/>
</dbReference>
<dbReference type="InterPro" id="IPR013249">
    <property type="entry name" value="RNA_pol_sigma70_r4_t2"/>
</dbReference>
<gene>
    <name evidence="8" type="ORF">ACFQZX_17910</name>
</gene>
<organism evidence="8 9">
    <name type="scientific">Mucilaginibacter litoreus</name>
    <dbReference type="NCBI Taxonomy" id="1048221"/>
    <lineage>
        <taxon>Bacteria</taxon>
        <taxon>Pseudomonadati</taxon>
        <taxon>Bacteroidota</taxon>
        <taxon>Sphingobacteriia</taxon>
        <taxon>Sphingobacteriales</taxon>
        <taxon>Sphingobacteriaceae</taxon>
        <taxon>Mucilaginibacter</taxon>
    </lineage>
</organism>
<dbReference type="Proteomes" id="UP001597010">
    <property type="component" value="Unassembled WGS sequence"/>
</dbReference>
<dbReference type="CDD" id="cd06171">
    <property type="entry name" value="Sigma70_r4"/>
    <property type="match status" value="1"/>
</dbReference>
<protein>
    <submittedName>
        <fullName evidence="8">RNA polymerase sigma factor</fullName>
    </submittedName>
</protein>
<keyword evidence="9" id="KW-1185">Reference proteome</keyword>
<dbReference type="PANTHER" id="PTHR43133:SF8">
    <property type="entry name" value="RNA POLYMERASE SIGMA FACTOR HI_1459-RELATED"/>
    <property type="match status" value="1"/>
</dbReference>
<dbReference type="InterPro" id="IPR007627">
    <property type="entry name" value="RNA_pol_sigma70_r2"/>
</dbReference>
<dbReference type="InterPro" id="IPR013325">
    <property type="entry name" value="RNA_pol_sigma_r2"/>
</dbReference>
<keyword evidence="2" id="KW-0805">Transcription regulation</keyword>
<dbReference type="RefSeq" id="WP_377117960.1">
    <property type="nucleotide sequence ID" value="NZ_JBHTHZ010000014.1"/>
</dbReference>
<evidence type="ECO:0000256" key="4">
    <source>
        <dbReference type="ARBA" id="ARBA00023125"/>
    </source>
</evidence>
<dbReference type="InterPro" id="IPR013324">
    <property type="entry name" value="RNA_pol_sigma_r3/r4-like"/>
</dbReference>
<keyword evidence="5" id="KW-0804">Transcription</keyword>
<feature type="domain" description="RNA polymerase sigma-70 region 2" evidence="6">
    <location>
        <begin position="18"/>
        <end position="81"/>
    </location>
</feature>
<dbReference type="InterPro" id="IPR039425">
    <property type="entry name" value="RNA_pol_sigma-70-like"/>
</dbReference>
<comment type="similarity">
    <text evidence="1">Belongs to the sigma-70 factor family. ECF subfamily.</text>
</comment>
<evidence type="ECO:0000313" key="8">
    <source>
        <dbReference type="EMBL" id="MFD0795502.1"/>
    </source>
</evidence>
<keyword evidence="3" id="KW-0731">Sigma factor</keyword>
<dbReference type="SUPFAM" id="SSF88659">
    <property type="entry name" value="Sigma3 and sigma4 domains of RNA polymerase sigma factors"/>
    <property type="match status" value="1"/>
</dbReference>
<evidence type="ECO:0000256" key="3">
    <source>
        <dbReference type="ARBA" id="ARBA00023082"/>
    </source>
</evidence>
<evidence type="ECO:0000259" key="6">
    <source>
        <dbReference type="Pfam" id="PF04542"/>
    </source>
</evidence>
<evidence type="ECO:0000256" key="2">
    <source>
        <dbReference type="ARBA" id="ARBA00023015"/>
    </source>
</evidence>
<sequence>MEAAIMPQDKNSHIIQTIASYGKSLLGFIRKRVKNDADAEDILQDVWYQFSNVVNAGPIEQTGAWLYRVARNKIIDKHKKHTESLLDDLTPTSEDDDEAPDFASILLTEATTPETQYIRNLFWEQLFVALDELPENQRQVFIWQELDDIPFEEIARRTGENVNTLVSRKRYAVLHLRKRLKQLYKEINEY</sequence>
<dbReference type="PANTHER" id="PTHR43133">
    <property type="entry name" value="RNA POLYMERASE ECF-TYPE SIGMA FACTO"/>
    <property type="match status" value="1"/>
</dbReference>
<accession>A0ABW3AWQ8</accession>
<keyword evidence="4" id="KW-0238">DNA-binding</keyword>